<organism evidence="2 3">
    <name type="scientific">Mycena rosella</name>
    <name type="common">Pink bonnet</name>
    <name type="synonym">Agaricus rosellus</name>
    <dbReference type="NCBI Taxonomy" id="1033263"/>
    <lineage>
        <taxon>Eukaryota</taxon>
        <taxon>Fungi</taxon>
        <taxon>Dikarya</taxon>
        <taxon>Basidiomycota</taxon>
        <taxon>Agaricomycotina</taxon>
        <taxon>Agaricomycetes</taxon>
        <taxon>Agaricomycetidae</taxon>
        <taxon>Agaricales</taxon>
        <taxon>Marasmiineae</taxon>
        <taxon>Mycenaceae</taxon>
        <taxon>Mycena</taxon>
    </lineage>
</organism>
<feature type="compositionally biased region" description="Gly residues" evidence="1">
    <location>
        <begin position="1157"/>
        <end position="1173"/>
    </location>
</feature>
<feature type="region of interest" description="Disordered" evidence="1">
    <location>
        <begin position="1247"/>
        <end position="1300"/>
    </location>
</feature>
<protein>
    <submittedName>
        <fullName evidence="2">Uncharacterized protein</fullName>
    </submittedName>
</protein>
<evidence type="ECO:0000313" key="3">
    <source>
        <dbReference type="Proteomes" id="UP001221757"/>
    </source>
</evidence>
<name>A0AAD7D007_MYCRO</name>
<gene>
    <name evidence="2" type="ORF">B0H17DRAFT_1141383</name>
</gene>
<feature type="region of interest" description="Disordered" evidence="1">
    <location>
        <begin position="1153"/>
        <end position="1177"/>
    </location>
</feature>
<feature type="compositionally biased region" description="Pro residues" evidence="1">
    <location>
        <begin position="1247"/>
        <end position="1262"/>
    </location>
</feature>
<reference evidence="2" key="1">
    <citation type="submission" date="2023-03" db="EMBL/GenBank/DDBJ databases">
        <title>Massive genome expansion in bonnet fungi (Mycena s.s.) driven by repeated elements and novel gene families across ecological guilds.</title>
        <authorList>
            <consortium name="Lawrence Berkeley National Laboratory"/>
            <person name="Harder C.B."/>
            <person name="Miyauchi S."/>
            <person name="Viragh M."/>
            <person name="Kuo A."/>
            <person name="Thoen E."/>
            <person name="Andreopoulos B."/>
            <person name="Lu D."/>
            <person name="Skrede I."/>
            <person name="Drula E."/>
            <person name="Henrissat B."/>
            <person name="Morin E."/>
            <person name="Kohler A."/>
            <person name="Barry K."/>
            <person name="LaButti K."/>
            <person name="Morin E."/>
            <person name="Salamov A."/>
            <person name="Lipzen A."/>
            <person name="Mereny Z."/>
            <person name="Hegedus B."/>
            <person name="Baldrian P."/>
            <person name="Stursova M."/>
            <person name="Weitz H."/>
            <person name="Taylor A."/>
            <person name="Grigoriev I.V."/>
            <person name="Nagy L.G."/>
            <person name="Martin F."/>
            <person name="Kauserud H."/>
        </authorList>
    </citation>
    <scope>NUCLEOTIDE SEQUENCE</scope>
    <source>
        <strain evidence="2">CBHHK067</strain>
    </source>
</reference>
<feature type="compositionally biased region" description="Low complexity" evidence="1">
    <location>
        <begin position="456"/>
        <end position="468"/>
    </location>
</feature>
<dbReference type="Proteomes" id="UP001221757">
    <property type="component" value="Unassembled WGS sequence"/>
</dbReference>
<feature type="compositionally biased region" description="Basic and acidic residues" evidence="1">
    <location>
        <begin position="402"/>
        <end position="417"/>
    </location>
</feature>
<feature type="region of interest" description="Disordered" evidence="1">
    <location>
        <begin position="153"/>
        <end position="203"/>
    </location>
</feature>
<proteinExistence type="predicted"/>
<evidence type="ECO:0000256" key="1">
    <source>
        <dbReference type="SAM" id="MobiDB-lite"/>
    </source>
</evidence>
<feature type="region of interest" description="Disordered" evidence="1">
    <location>
        <begin position="766"/>
        <end position="786"/>
    </location>
</feature>
<evidence type="ECO:0000313" key="2">
    <source>
        <dbReference type="EMBL" id="KAJ7671840.1"/>
    </source>
</evidence>
<comment type="caution">
    <text evidence="2">The sequence shown here is derived from an EMBL/GenBank/DDBJ whole genome shotgun (WGS) entry which is preliminary data.</text>
</comment>
<sequence length="1321" mass="144485">MHFGSRSPEPELARHHVEGTIFFYHDILQDICLQPEDLDDYPWCPQEPWSMFFEKCLRPAVYFFQAAVTHDFTLVGWKGIYGKVELEEINFWLSQILLHCRLLLLSCLDMAALYLDDWAVPFPPDWEIPGEAMAIDRRSSHARHQVHAPAAHLRGVQDSHDVQHTQGLSPLQRARRPRGSAPFSPREEKHVEQLGVLGGPSQAKGRGNSASLLLKLIRVVVVTEKWSRDRRANVSRHFYPISDLHKAASLGDQLQKCAKASLKVDFRDVVLEVYPLTGASKNRLTFVPFFHPRLSVVKVVIAVPLPSRFVSRCGPAAEASRALMQNASYAGFSQTAGFPQAFLPLSSILDASPTVSSSICARFCSTLVPPPPLPFALEAVMAPELKNAALSKKLSRIHKRKCSESESAHLTDHKGGGEGEVEEEEETSPPPSRGATSRSKMQAKSPEHRQPARGTKGAMPAPSSSSKPSAKRSRTAARAVNPILPPSKLAKLAAARASPPPKNAPDSALSIPLRRVEAETSLSHRFLEFCLPENFPPFMVLPSVNDASFGFPLTVLSPNDPTNLPSYDDANLRRYFKELLSMRDAARAAPWESFEAGDWHMQLFAAHIVAFSDTSTCSTDSTRQSRPINRPLLQPTILLCWHEPALPRHKHEPFAEFVPYVEGRLMAPNELWAAHTQYSKHHRVETDCRDRLYNDLFAKYTSTLGKWEPRKVEVVAELDAREQSRAKAVERYLSLRSGSQLLASPIPWASWASFWTSARSNFSSASEEKSIGAIPQSQTRSSSSGSSVLTGGACLAPLPISYLDDNAQTDDSPEAEVDQLAPVVDNEKRCPARAKGKGKEKERTAIHPLLYDVVYHSGEPMNWAVPSFPPDMCGHKSKSKTVPEPERLLTHGWQWSRIAGMHRFAKGMETEGIALRWLPALFYFTRGPGCTSCHDHNWACVRYYDGPDLVAACVRCLDQCHACTLVADFDFAYTDGRVLLLNHRLFEAIIRNNTWLFSEVLGSDMVDKLKALAIVMSDGNICPPVDHGDWTPREYGATPPTTELGGAAAAVASIAKAAVACRPFLATAQASDADSLKQVTGMLSELAHVFETTSNDLNSFLAMRNVRATEQAASLMSPNERMDDPEDNRNAWESDVPGLALSRGMETGVKGWDNEEGAGGGADTTGGSGGAGTSLGARASDDVEMRDIESCHAPRFILFFSRRPATYSGTLKIPTGANALSFRLPGTVLGARGSLLAGVLIAPPRVHPSLPPQPPTPAPSKTPPTLSAVVPSTEREPETPEAPLPQGAGSEGAGEGSLGASRGRGVFRFVFQSALVPEPPQ</sequence>
<accession>A0AAD7D007</accession>
<feature type="region of interest" description="Disordered" evidence="1">
    <location>
        <begin position="400"/>
        <end position="484"/>
    </location>
</feature>
<dbReference type="EMBL" id="JARKIE010000171">
    <property type="protein sequence ID" value="KAJ7671840.1"/>
    <property type="molecule type" value="Genomic_DNA"/>
</dbReference>
<keyword evidence="3" id="KW-1185">Reference proteome</keyword>